<dbReference type="EMBL" id="CM003160">
    <property type="protein sequence ID" value="KIS65906.1"/>
    <property type="molecule type" value="Genomic_DNA"/>
</dbReference>
<gene>
    <name evidence="7" type="ORF">UMAG_05995</name>
</gene>
<dbReference type="STRING" id="237631.A0A0D1DPF6"/>
<dbReference type="GO" id="GO:0008252">
    <property type="term" value="F:nucleotidase activity"/>
    <property type="evidence" value="ECO:0007669"/>
    <property type="project" value="InterPro"/>
</dbReference>
<feature type="chain" id="PRO_5002244878" description="Survival protein SurE-like phosphatase/nucleotidase domain-containing protein" evidence="5">
    <location>
        <begin position="20"/>
        <end position="445"/>
    </location>
</feature>
<feature type="compositionally biased region" description="Low complexity" evidence="4">
    <location>
        <begin position="52"/>
        <end position="61"/>
    </location>
</feature>
<dbReference type="InterPro" id="IPR030048">
    <property type="entry name" value="SurE"/>
</dbReference>
<feature type="region of interest" description="Disordered" evidence="4">
    <location>
        <begin position="52"/>
        <end position="73"/>
    </location>
</feature>
<comment type="similarity">
    <text evidence="1">Belongs to the SurE nucleotidase family.</text>
</comment>
<dbReference type="InParanoid" id="A0A0D1DPF6"/>
<dbReference type="PANTHER" id="PTHR30457">
    <property type="entry name" value="5'-NUCLEOTIDASE SURE"/>
    <property type="match status" value="1"/>
</dbReference>
<protein>
    <recommendedName>
        <fullName evidence="6">Survival protein SurE-like phosphatase/nucleotidase domain-containing protein</fullName>
    </recommendedName>
</protein>
<reference evidence="7 8" key="1">
    <citation type="journal article" date="2006" name="Nature">
        <title>Insights from the genome of the biotrophic fungal plant pathogen Ustilago maydis.</title>
        <authorList>
            <person name="Kamper J."/>
            <person name="Kahmann R."/>
            <person name="Bolker M."/>
            <person name="Ma L.J."/>
            <person name="Brefort T."/>
            <person name="Saville B.J."/>
            <person name="Banuett F."/>
            <person name="Kronstad J.W."/>
            <person name="Gold S.E."/>
            <person name="Muller O."/>
            <person name="Perlin M.H."/>
            <person name="Wosten H.A."/>
            <person name="de Vries R."/>
            <person name="Ruiz-Herrera J."/>
            <person name="Reynaga-Pena C.G."/>
            <person name="Snetselaar K."/>
            <person name="McCann M."/>
            <person name="Perez-Martin J."/>
            <person name="Feldbrugge M."/>
            <person name="Basse C.W."/>
            <person name="Steinberg G."/>
            <person name="Ibeas J.I."/>
            <person name="Holloman W."/>
            <person name="Guzman P."/>
            <person name="Farman M."/>
            <person name="Stajich J.E."/>
            <person name="Sentandreu R."/>
            <person name="Gonzalez-Prieto J.M."/>
            <person name="Kennell J.C."/>
            <person name="Molina L."/>
            <person name="Schirawski J."/>
            <person name="Mendoza-Mendoza A."/>
            <person name="Greilinger D."/>
            <person name="Munch K."/>
            <person name="Rossel N."/>
            <person name="Scherer M."/>
            <person name="Vranes M."/>
            <person name="Ladendorf O."/>
            <person name="Vincon V."/>
            <person name="Fuchs U."/>
            <person name="Sandrock B."/>
            <person name="Meng S."/>
            <person name="Ho E.C."/>
            <person name="Cahill M.J."/>
            <person name="Boyce K.J."/>
            <person name="Klose J."/>
            <person name="Klosterman S.J."/>
            <person name="Deelstra H.J."/>
            <person name="Ortiz-Castellanos L."/>
            <person name="Li W."/>
            <person name="Sanchez-Alonso P."/>
            <person name="Schreier P.H."/>
            <person name="Hauser-Hahn I."/>
            <person name="Vaupel M."/>
            <person name="Koopmann E."/>
            <person name="Friedrich G."/>
            <person name="Voss H."/>
            <person name="Schluter T."/>
            <person name="Margolis J."/>
            <person name="Platt D."/>
            <person name="Swimmer C."/>
            <person name="Gnirke A."/>
            <person name="Chen F."/>
            <person name="Vysotskaia V."/>
            <person name="Mannhaupt G."/>
            <person name="Guldener U."/>
            <person name="Munsterkotter M."/>
            <person name="Haase D."/>
            <person name="Oesterheld M."/>
            <person name="Mewes H.W."/>
            <person name="Mauceli E.W."/>
            <person name="DeCaprio D."/>
            <person name="Wade C.M."/>
            <person name="Butler J."/>
            <person name="Young S."/>
            <person name="Jaffe D.B."/>
            <person name="Calvo S."/>
            <person name="Nusbaum C."/>
            <person name="Galagan J."/>
            <person name="Birren B.W."/>
        </authorList>
    </citation>
    <scope>NUCLEOTIDE SEQUENCE [LARGE SCALE GENOMIC DNA]</scope>
    <source>
        <strain evidence="8">DSM 14603 / FGSC 9021 / UM521</strain>
    </source>
</reference>
<evidence type="ECO:0000259" key="6">
    <source>
        <dbReference type="Pfam" id="PF01975"/>
    </source>
</evidence>
<dbReference type="OrthoDB" id="4018688at2759"/>
<dbReference type="Proteomes" id="UP000000561">
    <property type="component" value="Chromosome 21"/>
</dbReference>
<dbReference type="PANTHER" id="PTHR30457:SF0">
    <property type="entry name" value="PHOSPHATASE, PUTATIVE (AFU_ORTHOLOGUE AFUA_4G01070)-RELATED"/>
    <property type="match status" value="1"/>
</dbReference>
<dbReference type="Gene3D" id="3.40.1210.10">
    <property type="entry name" value="Survival protein SurE-like phosphatase/nucleotidase"/>
    <property type="match status" value="1"/>
</dbReference>
<feature type="signal peptide" evidence="5">
    <location>
        <begin position="1"/>
        <end position="19"/>
    </location>
</feature>
<dbReference type="KEGG" id="uma:UMAG_05995"/>
<keyword evidence="5" id="KW-0732">Signal</keyword>
<sequence length="445" mass="45659">MKFFSVLTAALVSSVSVSSKPLDLRQLASSSTSNSASATSTSSLSAASSASASTSTSSSATSPPPPPPVVPSGTIINSYNSSLSYNSTASADDSSVYGVGATGFDGVQKSKIPLNIVLTNDDSWASANVRALYYALRRAGHRVLMVSPSHNQSGKGGTVVLPTELNITSEGRGGFVPVGSPFAGLNVSDPGLRYFNGTPAACSGWALDHDAQYFFNATSRNDSTAGVDLVVSGPNEGTNLGPFLYTLSGTIGASYFAVERGVPSIAISASTDIRQYTSLNLSDPNDESIKIATYSANFVTTVSDEAKSSNSSARILPLGIGLTVNYPKIVPTGNCTDLTWVHTRLTGKAIVDRFVVNATTGLPTYANYVSDGVNACIAGNCSLPGETDVISNGKCQASASIYSVDYDAPTGKTADLIAALTDGISSLNSNATSFSSNRANTTASA</sequence>
<evidence type="ECO:0000256" key="1">
    <source>
        <dbReference type="ARBA" id="ARBA00011062"/>
    </source>
</evidence>
<dbReference type="AlphaFoldDB" id="A0A0D1DPF6"/>
<dbReference type="GeneID" id="23565728"/>
<keyword evidence="3" id="KW-0378">Hydrolase</keyword>
<keyword evidence="8" id="KW-1185">Reference proteome</keyword>
<dbReference type="VEuPathDB" id="FungiDB:UMAG_05995"/>
<dbReference type="InterPro" id="IPR036523">
    <property type="entry name" value="SurE-like_sf"/>
</dbReference>
<evidence type="ECO:0000256" key="2">
    <source>
        <dbReference type="ARBA" id="ARBA00022723"/>
    </source>
</evidence>
<dbReference type="OMA" id="DSHIWYY"/>
<accession>A0A0D1DPF6</accession>
<dbReference type="GO" id="GO:0046872">
    <property type="term" value="F:metal ion binding"/>
    <property type="evidence" value="ECO:0007669"/>
    <property type="project" value="UniProtKB-KW"/>
</dbReference>
<dbReference type="InterPro" id="IPR002828">
    <property type="entry name" value="SurE-like_Pase/nucleotidase"/>
</dbReference>
<keyword evidence="2" id="KW-0479">Metal-binding</keyword>
<evidence type="ECO:0000256" key="4">
    <source>
        <dbReference type="SAM" id="MobiDB-lite"/>
    </source>
</evidence>
<proteinExistence type="inferred from homology"/>
<evidence type="ECO:0000256" key="5">
    <source>
        <dbReference type="SAM" id="SignalP"/>
    </source>
</evidence>
<evidence type="ECO:0000313" key="7">
    <source>
        <dbReference type="EMBL" id="KIS65906.1"/>
    </source>
</evidence>
<feature type="domain" description="Survival protein SurE-like phosphatase/nucleotidase" evidence="6">
    <location>
        <begin position="116"/>
        <end position="336"/>
    </location>
</feature>
<name>A0A0D1DPF6_MYCMD</name>
<organism evidence="7 8">
    <name type="scientific">Mycosarcoma maydis</name>
    <name type="common">Corn smut fungus</name>
    <name type="synonym">Ustilago maydis</name>
    <dbReference type="NCBI Taxonomy" id="5270"/>
    <lineage>
        <taxon>Eukaryota</taxon>
        <taxon>Fungi</taxon>
        <taxon>Dikarya</taxon>
        <taxon>Basidiomycota</taxon>
        <taxon>Ustilaginomycotina</taxon>
        <taxon>Ustilaginomycetes</taxon>
        <taxon>Ustilaginales</taxon>
        <taxon>Ustilaginaceae</taxon>
        <taxon>Mycosarcoma</taxon>
    </lineage>
</organism>
<evidence type="ECO:0000256" key="3">
    <source>
        <dbReference type="ARBA" id="ARBA00022801"/>
    </source>
</evidence>
<dbReference type="SUPFAM" id="SSF64167">
    <property type="entry name" value="SurE-like"/>
    <property type="match status" value="1"/>
</dbReference>
<evidence type="ECO:0000313" key="8">
    <source>
        <dbReference type="Proteomes" id="UP000000561"/>
    </source>
</evidence>
<dbReference type="RefSeq" id="XP_011392376.1">
    <property type="nucleotide sequence ID" value="XM_011394074.1"/>
</dbReference>
<dbReference type="Pfam" id="PF01975">
    <property type="entry name" value="SurE"/>
    <property type="match status" value="1"/>
</dbReference>
<dbReference type="eggNOG" id="ENOG502RXIE">
    <property type="taxonomic scope" value="Eukaryota"/>
</dbReference>